<dbReference type="EMBL" id="JACORU010000005">
    <property type="protein sequence ID" value="MBC5765874.1"/>
    <property type="molecule type" value="Genomic_DNA"/>
</dbReference>
<feature type="compositionally biased region" description="Acidic residues" evidence="1">
    <location>
        <begin position="18"/>
        <end position="30"/>
    </location>
</feature>
<name>A0A923S2V9_9BURK</name>
<organism evidence="2 3">
    <name type="scientific">Ramlibacter albus</name>
    <dbReference type="NCBI Taxonomy" id="2079448"/>
    <lineage>
        <taxon>Bacteria</taxon>
        <taxon>Pseudomonadati</taxon>
        <taxon>Pseudomonadota</taxon>
        <taxon>Betaproteobacteria</taxon>
        <taxon>Burkholderiales</taxon>
        <taxon>Comamonadaceae</taxon>
        <taxon>Ramlibacter</taxon>
    </lineage>
</organism>
<proteinExistence type="predicted"/>
<dbReference type="AlphaFoldDB" id="A0A923S2V9"/>
<reference evidence="2" key="1">
    <citation type="submission" date="2020-08" db="EMBL/GenBank/DDBJ databases">
        <title>Ramlibacter sp. GTP1 16S ribosomal RNA gene genome sequencing and assembly.</title>
        <authorList>
            <person name="Kang M."/>
        </authorList>
    </citation>
    <scope>NUCLEOTIDE SEQUENCE</scope>
    <source>
        <strain evidence="2">GTP1</strain>
    </source>
</reference>
<dbReference type="RefSeq" id="WP_187082341.1">
    <property type="nucleotide sequence ID" value="NZ_JACORU010000005.1"/>
</dbReference>
<gene>
    <name evidence="2" type="ORF">H8R02_15505</name>
</gene>
<evidence type="ECO:0000313" key="3">
    <source>
        <dbReference type="Proteomes" id="UP000596827"/>
    </source>
</evidence>
<comment type="caution">
    <text evidence="2">The sequence shown here is derived from an EMBL/GenBank/DDBJ whole genome shotgun (WGS) entry which is preliminary data.</text>
</comment>
<accession>A0A923S2V9</accession>
<evidence type="ECO:0000313" key="2">
    <source>
        <dbReference type="EMBL" id="MBC5765874.1"/>
    </source>
</evidence>
<feature type="region of interest" description="Disordered" evidence="1">
    <location>
        <begin position="1"/>
        <end position="32"/>
    </location>
</feature>
<sequence length="48" mass="5464">MDDAPQAITPPAPGLEREEPEFVTEDDIPRDEDGWRWATAEMDKLGHK</sequence>
<keyword evidence="3" id="KW-1185">Reference proteome</keyword>
<protein>
    <submittedName>
        <fullName evidence="2">Uncharacterized protein</fullName>
    </submittedName>
</protein>
<dbReference type="Proteomes" id="UP000596827">
    <property type="component" value="Unassembled WGS sequence"/>
</dbReference>
<evidence type="ECO:0000256" key="1">
    <source>
        <dbReference type="SAM" id="MobiDB-lite"/>
    </source>
</evidence>